<name>A0A8B6HK00_MYTGA</name>
<comment type="caution">
    <text evidence="7">The sequence shown here is derived from an EMBL/GenBank/DDBJ whole genome shotgun (WGS) entry which is preliminary data.</text>
</comment>
<dbReference type="EMBL" id="UYJE01010158">
    <property type="protein sequence ID" value="VDI80172.1"/>
    <property type="molecule type" value="Genomic_DNA"/>
</dbReference>
<feature type="transmembrane region" description="Helical" evidence="4">
    <location>
        <begin position="3345"/>
        <end position="3369"/>
    </location>
</feature>
<keyword evidence="4" id="KW-0472">Membrane</keyword>
<dbReference type="PANTHER" id="PTHR16897:SF2">
    <property type="entry name" value="OS03G0226600 PROTEIN"/>
    <property type="match status" value="1"/>
</dbReference>
<dbReference type="InterPro" id="IPR018097">
    <property type="entry name" value="EGF_Ca-bd_CS"/>
</dbReference>
<evidence type="ECO:0000259" key="5">
    <source>
        <dbReference type="PROSITE" id="PS50026"/>
    </source>
</evidence>
<feature type="domain" description="EGF-like" evidence="5">
    <location>
        <begin position="3308"/>
        <end position="3342"/>
    </location>
</feature>
<dbReference type="Gene3D" id="2.10.25.10">
    <property type="entry name" value="Laminin"/>
    <property type="match status" value="1"/>
</dbReference>
<feature type="domain" description="Fibronectin type-III" evidence="6">
    <location>
        <begin position="1553"/>
        <end position="1654"/>
    </location>
</feature>
<dbReference type="PROSITE" id="PS01187">
    <property type="entry name" value="EGF_CA"/>
    <property type="match status" value="1"/>
</dbReference>
<keyword evidence="4" id="KW-1133">Transmembrane helix</keyword>
<organism evidence="7 8">
    <name type="scientific">Mytilus galloprovincialis</name>
    <name type="common">Mediterranean mussel</name>
    <dbReference type="NCBI Taxonomy" id="29158"/>
    <lineage>
        <taxon>Eukaryota</taxon>
        <taxon>Metazoa</taxon>
        <taxon>Spiralia</taxon>
        <taxon>Lophotrochozoa</taxon>
        <taxon>Mollusca</taxon>
        <taxon>Bivalvia</taxon>
        <taxon>Autobranchia</taxon>
        <taxon>Pteriomorphia</taxon>
        <taxon>Mytilida</taxon>
        <taxon>Mytiloidea</taxon>
        <taxon>Mytilidae</taxon>
        <taxon>Mytilinae</taxon>
        <taxon>Mytilus</taxon>
    </lineage>
</organism>
<dbReference type="Proteomes" id="UP000596742">
    <property type="component" value="Unassembled WGS sequence"/>
</dbReference>
<keyword evidence="8" id="KW-1185">Reference proteome</keyword>
<feature type="region of interest" description="Disordered" evidence="3">
    <location>
        <begin position="2881"/>
        <end position="2905"/>
    </location>
</feature>
<dbReference type="PROSITE" id="PS50026">
    <property type="entry name" value="EGF_3"/>
    <property type="match status" value="1"/>
</dbReference>
<dbReference type="PROSITE" id="PS00022">
    <property type="entry name" value="EGF_1"/>
    <property type="match status" value="1"/>
</dbReference>
<protein>
    <submittedName>
        <fullName evidence="7">Uncharacterized protein</fullName>
    </submittedName>
</protein>
<evidence type="ECO:0000313" key="7">
    <source>
        <dbReference type="EMBL" id="VDI80172.1"/>
    </source>
</evidence>
<sequence length="3529" mass="395888">MLSGRTRVQRWRKNQPFTVGKGLTNDGIKLLGNKLAAMTIADLESMLEMKNVDPLEVLKLTNDVRDLAKALLSELISKILDGDGNEFKSFDFTLDGDFSLPRKQVTFFNVNVPFPFVIGFLYLEFYCGAYWGVKVIVGVKIFSMTVFTEVEPYAGLDVKGSVNLCILTFCVSLRLDGMIMDLRLPSGAEISFNKFPIDVGIYMYVKLIPVALRFSALVTVELTIPVIVPSVTIKKVLFKRDLWAYEAPTISAKIVDTRKKEKDNSPPEIKEFVDDPSKRRKRSSGGCIVRQIPDQDYTEPLFEVSVRADDDKSEITLYLDVGTRPGGSDVLNEKQLGGPSTIIKDRLSESGVPLYFTVIAENSAGMRSRTSCYLPTYDLTLPDGVFREEFITSSNPDELKAALKINEDSEIYHKMVGVGYGKDIYGDQIIRWSDVVLQVYSHGSIDDDPFNHKVLEKMFTGMRTGRLIGPKAGPDKKTFTEGDCARYCADFPVTKCLSFNYDFGTGTCEVMEAIENQRYKLSKSKLFEHFEKVGGMTQQFVYQDLHMKHNSLIFFNFWVKNVLNYENVISSKGILIDLTIPNPGLIQNSTTDYTERVPCLNLIPEHNRPDWKIHCRGVNPKVKNHRLIIDGPGSKTVFNGPEQETGTYYTKANRYISANWDGFHDHDTGILGYSVTVGQSICEDLIHPHHDPHFHLFDKSQWTHSVMISPIPAPFTILPDGPYYITVRSLNNVEYGGPLAVTVCHTAQYIVDMSPPFVWELFDIRYNEDTFELKATHNSSDPDSGLEYNDFCLGYTRRDCNELSWTRLDFNPNISYITQLTDGIPIWLKVKAVNRVDLRTKRVADAPIIVDKTPPIAGHVYDGPLYKTDLMYTKYSEQLCSNWHRFYDPESGIGYYMVSAGSEPDINVTDVANLTEYDRRTHEVCIELTADNYLKHGQTYYTTVWAFNAGIKIRNVSAISNGVTIDLTKPEPGSVIDGMNEDFRDLQFSASPAKVEVQWRNYTDPESTIHHNGSTDFRVIRNWVTFNNETESVRWLNFHLHHNDYITFTLRTTNGALNSIINETDGFLVDLTPPELMFMRDGTDDKEDAEFQSNMTALSARFKFIDEESGIGQIKVQIFQKHHGIRAQILPVNRSEWIEVPDDELDSMHFTVPGLSLKQGGFYSMKIGAINNAGMIATFETNGVLVDTTSPKIHWLRVGELVGDREERVNGFVWQADTSGIKAAWEAVDPQSGIKEYLVAVGTRKGGTDILSWKSVGTRNDAYINGISLILTDEDTKLPLYYVTIKSVNGAGIISEPVVSTPIIVVDEDQPGIVVDGTDSSYTVGNDINYQSDTSTVSVQFSEFTSHLHGVMSYEWSVGTTPTAEDVLPFTAHGIVHKEEKNVKGDGVTSAGFAHTTVQLKPNLTYYTTVRGITNVGNVLESESDGFTVDWSPPTVVMDRLTDKTSSEKNIAAGSTMYQKTQDTLSAMWHYNDTESNVKRAWFSVGTYPYGSDVNEKREVNISSTLTSYLPLASVSPDLSGKPNIISIWAENEAGLIGHIASGGVIFDTTSPGPGVVKCPEYVGILVPIYCKWTGFLDSESPVQRFIVAMGSEQGASNVYSMEVPGYFTEHSIQGVTKQLKHGKSYYVTVTAVNMIGLETYGFSESIAIDTTPPKHGRVIDLHTTYRLDVTDNEVTVNLNAKVCDEEEECDSLDATCSESLSTVSVTWQPFSDYESGIVRYQIAVGTTPGGGQIRSFFDIPIYAQYHTVTGLDLMGYRTVYVSVKGENEAGLASVATSNGLHLSYLSQGLPPVSHIGINDVLRNSLGDVDFQESSDTYRASWVVSGDPCSVKKYEWQVQRLDEQIIQQWLDMGLRTSGMNDELHMESGALYYSLLKVTNALNYTYIIRSNGVTIQQDPLIPGKVFDGDITGYDLNFQPSRTKVSANWDGFGLPAAAKAQFDVISGNPGLHVKQGILEEQNDNQLVTYYEVAVGTDRRFPKTRDNIVPFTSVGRNTSITFYNLDLVPGSGLYYFTVKAYSASYSIATVTSNGFRVGFDGSIAAGKMIMADFVKNRTQVGVQFEGFQSKLDILMYYVALSNHSEANGTDCQLYIEGGKASKEERDRLYNQFSITNINENTYYNFENLDLEHGESYFAWVIGVDESGECAMISHRFVLDMTPPIKGKLTTGSLYEIPLTYTVDNSTIQVLWEDYNDPESGIETFEVSLWNSTSCSDQNIQTLLHDWIELTNNYTGYSFVDLQLQEDTPYIVQFKVTNKAGLYTIQDSPPVLYDLSTPTAGKVIAGKDFLKEQVWFSSGKAVTGTLIHLPSPDGPGCPSRHISMINDGDWRRLEQIGFRDPSGTIWKLHHRIENIDTLIYDNAISIKLARDNIMNKMFTGAYVRPADIENGGVYHISIKAAGGDGLAITGVMFWDGPEDEIATFTYEEDYDWAGHVCECCLMDPVPIDCSYCNCTEYLTNKYGNKTLPVLTTTTTTEQPVLNTTTQEYEIVNNPDGSIVETPIDTSTPITQTACGIQIFSGEDPMIITWCQSYNNTFNPMKTKMSLEFDPSEHFHDFKIEIRPERDDAVDISWCLFVFVDGDELTMMCGIPYLSNKAKLVFHVWNRDNTVPENADMFNRFSTKAFFKDLIMPAPQGSLCRYGEPFRGGKNPVIKFEAGIGSEKLLTDVSPFIEVLTPCLPCQGMCSKYMCNSACNLNDRTNYVFTLQDTNLAPVKTHVNETGHLENKTLAYYLTVKAVLGSGLEATSSSSAFYVDDTPPVFDTDIMNSQIYIDVTQGEFTPVNYQASTDTIKAFWRCYDDESQVADIQWAIGYTVGAEDLQEFQSVGREMVAENKTFDGMLYHNTSYFVSVRCINGGGAITQWNETKGVIVLIVPPETDDLNNTLPGTEEFPNEVFPKDARESKDPTSIGMTFTASEDESVFKYDMCIGSAENIDDILPCQWVGINASGSAMIKDGYLYINGFKARPLSVMQIQNNSINSSVDMSETFHMEPGRTLFMTMRVCNEAMLCSNKSLGSVTITNNKTKLQTSEHGESIRVDYDGFSSRRKKRDIPKLSVTTPDGLMPGQSIMLQPLDVEELTTDYRADVALNFQPYIVNPTETEDMVERLLFKRMRSILYSFSITPVGHLPMPGPLNITIEGKQEEDEVSRISLIYWNPIGQQWMLSYRTCDDSEGIIKNAEGTQTFFVCNTRSVQPNTTHRERRFAEGSFFSEETQFIVAVVDKNVYNSPPVLLSPDILIMNEDQGTIQYSLRAFDEENDVIEYYIEPSFNVSDINGTVFLTKTGMSVHRAIDFDKNYICTCTPGYTGKYCTDEIDECQSSPCIPPYVCYDMINGYYCDCPADDPNCVLRAWAISLIILAVLIAVICIILGSILLRRRYYKNKEPLLLSWRFREEMNGKDYDAESQLSDHEIFLRNLLAREDIPYADQKNVDTESKLSDHESVADEDADIESKRSDQERFSENILAMDDNKDYDTDSKLSDHESFSRNLLVREDEQDIDTDSITSDHERFLRYLLAREDIPYADQKGDIELANRF</sequence>
<dbReference type="GO" id="GO:0005509">
    <property type="term" value="F:calcium ion binding"/>
    <property type="evidence" value="ECO:0007669"/>
    <property type="project" value="InterPro"/>
</dbReference>
<gene>
    <name evidence="7" type="ORF">MGAL_10B003898</name>
</gene>
<feature type="compositionally biased region" description="Basic and acidic residues" evidence="3">
    <location>
        <begin position="2892"/>
        <end position="2901"/>
    </location>
</feature>
<reference evidence="7" key="1">
    <citation type="submission" date="2018-11" db="EMBL/GenBank/DDBJ databases">
        <authorList>
            <person name="Alioto T."/>
            <person name="Alioto T."/>
        </authorList>
    </citation>
    <scope>NUCLEOTIDE SEQUENCE</scope>
</reference>
<feature type="region of interest" description="Disordered" evidence="3">
    <location>
        <begin position="3423"/>
        <end position="3450"/>
    </location>
</feature>
<evidence type="ECO:0000313" key="8">
    <source>
        <dbReference type="Proteomes" id="UP000596742"/>
    </source>
</evidence>
<evidence type="ECO:0000256" key="1">
    <source>
        <dbReference type="ARBA" id="ARBA00023157"/>
    </source>
</evidence>
<feature type="region of interest" description="Disordered" evidence="3">
    <location>
        <begin position="258"/>
        <end position="285"/>
    </location>
</feature>
<evidence type="ECO:0000256" key="4">
    <source>
        <dbReference type="SAM" id="Phobius"/>
    </source>
</evidence>
<dbReference type="InterPro" id="IPR003961">
    <property type="entry name" value="FN3_dom"/>
</dbReference>
<dbReference type="InterPro" id="IPR000742">
    <property type="entry name" value="EGF"/>
</dbReference>
<dbReference type="InterPro" id="IPR036116">
    <property type="entry name" value="FN3_sf"/>
</dbReference>
<accession>A0A8B6HK00</accession>
<keyword evidence="1" id="KW-1015">Disulfide bond</keyword>
<dbReference type="PROSITE" id="PS01186">
    <property type="entry name" value="EGF_2"/>
    <property type="match status" value="1"/>
</dbReference>
<keyword evidence="2" id="KW-0245">EGF-like domain</keyword>
<comment type="caution">
    <text evidence="2">Lacks conserved residue(s) required for the propagation of feature annotation.</text>
</comment>
<evidence type="ECO:0000259" key="6">
    <source>
        <dbReference type="PROSITE" id="PS50853"/>
    </source>
</evidence>
<keyword evidence="4" id="KW-0812">Transmembrane</keyword>
<dbReference type="PROSITE" id="PS00010">
    <property type="entry name" value="ASX_HYDROXYL"/>
    <property type="match status" value="1"/>
</dbReference>
<feature type="compositionally biased region" description="Basic and acidic residues" evidence="3">
    <location>
        <begin position="3423"/>
        <end position="3437"/>
    </location>
</feature>
<evidence type="ECO:0000256" key="2">
    <source>
        <dbReference type="PROSITE-ProRule" id="PRU00076"/>
    </source>
</evidence>
<dbReference type="PROSITE" id="PS50853">
    <property type="entry name" value="FN3"/>
    <property type="match status" value="1"/>
</dbReference>
<dbReference type="InterPro" id="IPR000152">
    <property type="entry name" value="EGF-type_Asp/Asn_hydroxyl_site"/>
</dbReference>
<dbReference type="PANTHER" id="PTHR16897">
    <property type="entry name" value="OS10G0105400 PROTEIN"/>
    <property type="match status" value="1"/>
</dbReference>
<proteinExistence type="predicted"/>
<dbReference type="CDD" id="cd00054">
    <property type="entry name" value="EGF_CA"/>
    <property type="match status" value="1"/>
</dbReference>
<evidence type="ECO:0000256" key="3">
    <source>
        <dbReference type="SAM" id="MobiDB-lite"/>
    </source>
</evidence>
<dbReference type="SUPFAM" id="SSF49265">
    <property type="entry name" value="Fibronectin type III"/>
    <property type="match status" value="2"/>
</dbReference>
<dbReference type="OrthoDB" id="10042078at2759"/>
<feature type="compositionally biased region" description="Basic and acidic residues" evidence="3">
    <location>
        <begin position="258"/>
        <end position="277"/>
    </location>
</feature>